<sequence length="377" mass="40935">MAGEAAADLVADFHAAEWEDVTQVFHRATDAMTLGQLVHVSDFNYFESMSALELMDPKMDSGMLAPDEVILTVAERLEKGLVPLTFTSAADLLATLDRMEQCEAAWRNGQPMAQSLLTCLYFHPCVSSALVNAGPLDAASVSVSDTLGCILNAYLSLALKSVTVQRYAIHRADIYEEEDFSPLNSDLALGDGISDDLVVYWLDLAEKRLELLVKGSKSKKKTAVEALHVDPGIATDFAALFLCRLTFRRHFYAGLSALGSAESPDLEAAAAAFDAAHVVLQRMATERLEAADICFQGHAMGFDMHMSRLLASTMPPREAKLDSAADAFAQTTQLCRHLGLACTPPLDIKGMDDLKAYLTHLSSLRPNIVVRSYAASQ</sequence>
<dbReference type="GO" id="GO:0031417">
    <property type="term" value="C:NatC complex"/>
    <property type="evidence" value="ECO:0007669"/>
    <property type="project" value="InterPro"/>
</dbReference>
<accession>W4G3P4</accession>
<dbReference type="PANTHER" id="PTHR21373:SF0">
    <property type="entry name" value="N-ALPHA-ACETYLTRANSFERASE 35, NATC AUXILIARY SUBUNIT"/>
    <property type="match status" value="1"/>
</dbReference>
<dbReference type="VEuPathDB" id="FungiDB:H257_10924"/>
<proteinExistence type="predicted"/>
<dbReference type="InterPro" id="IPR057983">
    <property type="entry name" value="NAA35-like_N"/>
</dbReference>
<dbReference type="Pfam" id="PF04112">
    <property type="entry name" value="Mak10"/>
    <property type="match status" value="1"/>
</dbReference>
<dbReference type="GeneID" id="20812920"/>
<dbReference type="EMBL" id="KI913144">
    <property type="protein sequence ID" value="ETV74332.1"/>
    <property type="molecule type" value="Genomic_DNA"/>
</dbReference>
<gene>
    <name evidence="2" type="ORF">H257_10924</name>
</gene>
<dbReference type="InterPro" id="IPR007244">
    <property type="entry name" value="Naa35_N"/>
</dbReference>
<dbReference type="PANTHER" id="PTHR21373">
    <property type="entry name" value="GLUCOSE REPRESSIBLE PROTEIN MAK10"/>
    <property type="match status" value="1"/>
</dbReference>
<organism evidence="2">
    <name type="scientific">Aphanomyces astaci</name>
    <name type="common">Crayfish plague agent</name>
    <dbReference type="NCBI Taxonomy" id="112090"/>
    <lineage>
        <taxon>Eukaryota</taxon>
        <taxon>Sar</taxon>
        <taxon>Stramenopiles</taxon>
        <taxon>Oomycota</taxon>
        <taxon>Saprolegniomycetes</taxon>
        <taxon>Saprolegniales</taxon>
        <taxon>Verrucalvaceae</taxon>
        <taxon>Aphanomyces</taxon>
    </lineage>
</organism>
<dbReference type="OrthoDB" id="269405at2759"/>
<feature type="domain" description="NAA35-like N-terminal" evidence="1">
    <location>
        <begin position="35"/>
        <end position="195"/>
    </location>
</feature>
<reference evidence="2" key="1">
    <citation type="submission" date="2013-12" db="EMBL/GenBank/DDBJ databases">
        <title>The Genome Sequence of Aphanomyces astaci APO3.</title>
        <authorList>
            <consortium name="The Broad Institute Genomics Platform"/>
            <person name="Russ C."/>
            <person name="Tyler B."/>
            <person name="van West P."/>
            <person name="Dieguez-Uribeondo J."/>
            <person name="Young S.K."/>
            <person name="Zeng Q."/>
            <person name="Gargeya S."/>
            <person name="Fitzgerald M."/>
            <person name="Abouelleil A."/>
            <person name="Alvarado L."/>
            <person name="Chapman S.B."/>
            <person name="Gainer-Dewar J."/>
            <person name="Goldberg J."/>
            <person name="Griggs A."/>
            <person name="Gujja S."/>
            <person name="Hansen M."/>
            <person name="Howarth C."/>
            <person name="Imamovic A."/>
            <person name="Ireland A."/>
            <person name="Larimer J."/>
            <person name="McCowan C."/>
            <person name="Murphy C."/>
            <person name="Pearson M."/>
            <person name="Poon T.W."/>
            <person name="Priest M."/>
            <person name="Roberts A."/>
            <person name="Saif S."/>
            <person name="Shea T."/>
            <person name="Sykes S."/>
            <person name="Wortman J."/>
            <person name="Nusbaum C."/>
            <person name="Birren B."/>
        </authorList>
    </citation>
    <scope>NUCLEOTIDE SEQUENCE [LARGE SCALE GENOMIC DNA]</scope>
    <source>
        <strain evidence="2">APO3</strain>
    </source>
</reference>
<dbReference type="AlphaFoldDB" id="W4G3P4"/>
<name>W4G3P4_APHAT</name>
<protein>
    <recommendedName>
        <fullName evidence="1">NAA35-like N-terminal domain-containing protein</fullName>
    </recommendedName>
</protein>
<evidence type="ECO:0000313" key="2">
    <source>
        <dbReference type="EMBL" id="ETV74332.1"/>
    </source>
</evidence>
<dbReference type="STRING" id="112090.W4G3P4"/>
<dbReference type="RefSeq" id="XP_009835990.1">
    <property type="nucleotide sequence ID" value="XM_009837688.1"/>
</dbReference>
<evidence type="ECO:0000259" key="1">
    <source>
        <dbReference type="Pfam" id="PF04112"/>
    </source>
</evidence>